<comment type="caution">
    <text evidence="1">The sequence shown here is derived from an EMBL/GenBank/DDBJ whole genome shotgun (WGS) entry which is preliminary data.</text>
</comment>
<organism evidence="1 2">
    <name type="scientific">Halodurantibacterium flavum</name>
    <dbReference type="NCBI Taxonomy" id="1382802"/>
    <lineage>
        <taxon>Bacteria</taxon>
        <taxon>Pseudomonadati</taxon>
        <taxon>Pseudomonadota</taxon>
        <taxon>Alphaproteobacteria</taxon>
        <taxon>Rhodobacterales</taxon>
        <taxon>Paracoccaceae</taxon>
        <taxon>Halodurantibacterium</taxon>
    </lineage>
</organism>
<dbReference type="InterPro" id="IPR036388">
    <property type="entry name" value="WH-like_DNA-bd_sf"/>
</dbReference>
<keyword evidence="2" id="KW-1185">Reference proteome</keyword>
<dbReference type="Proteomes" id="UP001597353">
    <property type="component" value="Unassembled WGS sequence"/>
</dbReference>
<dbReference type="Gene3D" id="1.10.10.10">
    <property type="entry name" value="Winged helix-like DNA-binding domain superfamily/Winged helix DNA-binding domain"/>
    <property type="match status" value="1"/>
</dbReference>
<evidence type="ECO:0000313" key="1">
    <source>
        <dbReference type="EMBL" id="MFD1914133.1"/>
    </source>
</evidence>
<name>A0ABW4SAR6_9RHOB</name>
<evidence type="ECO:0000313" key="2">
    <source>
        <dbReference type="Proteomes" id="UP001597353"/>
    </source>
</evidence>
<proteinExistence type="predicted"/>
<accession>A0ABW4SAR6</accession>
<sequence length="127" mass="13882">MSRLPRPPAHVEPYVRILGHETAVAFLMYFGGGELYLPRKSGGKSPVEPVLGKEAASALAQAADRLPKRVPTAKPWLAEVMRAEGLSATEIARRLHVTDVAVRRWLKAADRRSGPSGARDPRQLPLI</sequence>
<dbReference type="EMBL" id="JBHUGH010000034">
    <property type="protein sequence ID" value="MFD1914133.1"/>
    <property type="molecule type" value="Genomic_DNA"/>
</dbReference>
<gene>
    <name evidence="1" type="ORF">ACFSGJ_18175</name>
</gene>
<dbReference type="RefSeq" id="WP_390265162.1">
    <property type="nucleotide sequence ID" value="NZ_JBHUGH010000034.1"/>
</dbReference>
<reference evidence="2" key="1">
    <citation type="journal article" date="2019" name="Int. J. Syst. Evol. Microbiol.">
        <title>The Global Catalogue of Microorganisms (GCM) 10K type strain sequencing project: providing services to taxonomists for standard genome sequencing and annotation.</title>
        <authorList>
            <consortium name="The Broad Institute Genomics Platform"/>
            <consortium name="The Broad Institute Genome Sequencing Center for Infectious Disease"/>
            <person name="Wu L."/>
            <person name="Ma J."/>
        </authorList>
    </citation>
    <scope>NUCLEOTIDE SEQUENCE [LARGE SCALE GENOMIC DNA]</scope>
    <source>
        <strain evidence="2">CGMCC 4.7242</strain>
    </source>
</reference>
<dbReference type="Pfam" id="PF13384">
    <property type="entry name" value="HTH_23"/>
    <property type="match status" value="1"/>
</dbReference>
<protein>
    <submittedName>
        <fullName evidence="1">Helix-turn-helix domain-containing protein</fullName>
    </submittedName>
</protein>